<reference evidence="4 5" key="1">
    <citation type="submission" date="2018-08" db="EMBL/GenBank/DDBJ databases">
        <title>Pallidiluteibacterium maritimus gen. nov., sp. nov., isolated from coastal sediment.</title>
        <authorList>
            <person name="Zhou L.Y."/>
        </authorList>
    </citation>
    <scope>NUCLEOTIDE SEQUENCE [LARGE SCALE GENOMIC DNA]</scope>
    <source>
        <strain evidence="4 5">XSD2</strain>
    </source>
</reference>
<dbReference type="SUPFAM" id="SSF53822">
    <property type="entry name" value="Periplasmic binding protein-like I"/>
    <property type="match status" value="1"/>
</dbReference>
<sequence>MNSRRNFLKYAGLALGTAATNVPFSVKASNTRTNSFKAGILLPTSLTHAEYPESFMNGINLALNSFPAEGCRIELITESVKFGYSSQAIKRVHKLVNENEVDLIVGLLNTKVAQSISEITSPAQIPTIITNAGENYPNSEMIRNPYLVFNTLDLCRNSALAGKFMVENFGKKLAVVSGLYDSGYDAIYSFQHAVKESGGIITNVFINKQDKKQFYAHTTKQLKEEKTEGIFLLMNGEEANTFLQAYSREKLTLPVMTTSFVAEEKELRHGGNTLNNIYHLSSWVKGLDNRENQRFVSAYIEKYGVDPDQFSLLGYQTGLIAERLQNNKSENITSADFSIDSPVGQLKMDPQTGMIEGPAYLCKTSQGIFSIPENFILEKIETKDAFANNNNHTQENIHSGWLNPYLFV</sequence>
<evidence type="ECO:0000256" key="2">
    <source>
        <dbReference type="ARBA" id="ARBA00022729"/>
    </source>
</evidence>
<dbReference type="NCBIfam" id="TIGR01409">
    <property type="entry name" value="TAT_signal_seq"/>
    <property type="match status" value="1"/>
</dbReference>
<accession>A0A399SXY2</accession>
<dbReference type="RefSeq" id="WP_119439239.1">
    <property type="nucleotide sequence ID" value="NZ_QWGR01000012.1"/>
</dbReference>
<gene>
    <name evidence="4" type="ORF">D1614_17315</name>
</gene>
<evidence type="ECO:0000256" key="1">
    <source>
        <dbReference type="ARBA" id="ARBA00010062"/>
    </source>
</evidence>
<dbReference type="PANTHER" id="PTHR30483">
    <property type="entry name" value="LEUCINE-SPECIFIC-BINDING PROTEIN"/>
    <property type="match status" value="1"/>
</dbReference>
<dbReference type="InterPro" id="IPR028081">
    <property type="entry name" value="Leu-bd"/>
</dbReference>
<name>A0A399SXY2_9BACT</name>
<protein>
    <submittedName>
        <fullName evidence="4">Twin-arginine translocation signal domain-containing protein</fullName>
    </submittedName>
</protein>
<dbReference type="AlphaFoldDB" id="A0A399SXY2"/>
<keyword evidence="5" id="KW-1185">Reference proteome</keyword>
<evidence type="ECO:0000259" key="3">
    <source>
        <dbReference type="Pfam" id="PF13458"/>
    </source>
</evidence>
<dbReference type="InterPro" id="IPR051010">
    <property type="entry name" value="BCAA_transport"/>
</dbReference>
<dbReference type="Gene3D" id="3.40.50.2300">
    <property type="match status" value="2"/>
</dbReference>
<dbReference type="OrthoDB" id="827062at2"/>
<dbReference type="Pfam" id="PF13458">
    <property type="entry name" value="Peripla_BP_6"/>
    <property type="match status" value="1"/>
</dbReference>
<dbReference type="PANTHER" id="PTHR30483:SF6">
    <property type="entry name" value="PERIPLASMIC BINDING PROTEIN OF ABC TRANSPORTER FOR NATURAL AMINO ACIDS"/>
    <property type="match status" value="1"/>
</dbReference>
<dbReference type="PROSITE" id="PS51318">
    <property type="entry name" value="TAT"/>
    <property type="match status" value="1"/>
</dbReference>
<dbReference type="InterPro" id="IPR006311">
    <property type="entry name" value="TAT_signal"/>
</dbReference>
<evidence type="ECO:0000313" key="4">
    <source>
        <dbReference type="EMBL" id="RIJ46693.1"/>
    </source>
</evidence>
<comment type="similarity">
    <text evidence="1">Belongs to the leucine-binding protein family.</text>
</comment>
<proteinExistence type="inferred from homology"/>
<dbReference type="InterPro" id="IPR019546">
    <property type="entry name" value="TAT_signal_bac_arc"/>
</dbReference>
<comment type="caution">
    <text evidence="4">The sequence shown here is derived from an EMBL/GenBank/DDBJ whole genome shotgun (WGS) entry which is preliminary data.</text>
</comment>
<evidence type="ECO:0000313" key="5">
    <source>
        <dbReference type="Proteomes" id="UP000265926"/>
    </source>
</evidence>
<feature type="domain" description="Leucine-binding protein" evidence="3">
    <location>
        <begin position="37"/>
        <end position="361"/>
    </location>
</feature>
<keyword evidence="2" id="KW-0732">Signal</keyword>
<dbReference type="EMBL" id="QWGR01000012">
    <property type="protein sequence ID" value="RIJ46693.1"/>
    <property type="molecule type" value="Genomic_DNA"/>
</dbReference>
<organism evidence="4 5">
    <name type="scientific">Maribellus luteus</name>
    <dbReference type="NCBI Taxonomy" id="2305463"/>
    <lineage>
        <taxon>Bacteria</taxon>
        <taxon>Pseudomonadati</taxon>
        <taxon>Bacteroidota</taxon>
        <taxon>Bacteroidia</taxon>
        <taxon>Marinilabiliales</taxon>
        <taxon>Prolixibacteraceae</taxon>
        <taxon>Maribellus</taxon>
    </lineage>
</organism>
<dbReference type="InterPro" id="IPR028082">
    <property type="entry name" value="Peripla_BP_I"/>
</dbReference>
<dbReference type="Proteomes" id="UP000265926">
    <property type="component" value="Unassembled WGS sequence"/>
</dbReference>